<dbReference type="RefSeq" id="WP_166397293.1">
    <property type="nucleotide sequence ID" value="NZ_CP045121.1"/>
</dbReference>
<organism evidence="1 2">
    <name type="scientific">Rubrobacter marinus</name>
    <dbReference type="NCBI Taxonomy" id="2653852"/>
    <lineage>
        <taxon>Bacteria</taxon>
        <taxon>Bacillati</taxon>
        <taxon>Actinomycetota</taxon>
        <taxon>Rubrobacteria</taxon>
        <taxon>Rubrobacterales</taxon>
        <taxon>Rubrobacteraceae</taxon>
        <taxon>Rubrobacter</taxon>
    </lineage>
</organism>
<evidence type="ECO:0000313" key="1">
    <source>
        <dbReference type="EMBL" id="QIN79621.1"/>
    </source>
</evidence>
<proteinExistence type="predicted"/>
<name>A0A6G8PZI0_9ACTN</name>
<reference evidence="1 2" key="1">
    <citation type="submission" date="2019-10" db="EMBL/GenBank/DDBJ databases">
        <title>Rubrobacter sp nov SCSIO 52915 isolated from a deep-sea sediment in the South China Sea.</title>
        <authorList>
            <person name="Chen R.W."/>
        </authorList>
    </citation>
    <scope>NUCLEOTIDE SEQUENCE [LARGE SCALE GENOMIC DNA]</scope>
    <source>
        <strain evidence="1 2">SCSIO 52915</strain>
    </source>
</reference>
<sequence length="126" mass="15679">MIRKMDKRGWYWTPYTERFDHGGWVFFDWREPWATARWLFRFWRGAPGASWYNPSRRRHGPIRYVLFCAWDAAARTGRQTRKDYRLWRMVYGPRRAAYKILPEIGVLARLESRMFWRRVRRGSWWG</sequence>
<protein>
    <submittedName>
        <fullName evidence="1">Uncharacterized protein</fullName>
    </submittedName>
</protein>
<dbReference type="AlphaFoldDB" id="A0A6G8PZI0"/>
<dbReference type="KEGG" id="rmar:GBA65_15045"/>
<gene>
    <name evidence="1" type="ORF">GBA65_15045</name>
</gene>
<keyword evidence="2" id="KW-1185">Reference proteome</keyword>
<evidence type="ECO:0000313" key="2">
    <source>
        <dbReference type="Proteomes" id="UP000502706"/>
    </source>
</evidence>
<accession>A0A6G8PZI0</accession>
<dbReference type="Proteomes" id="UP000502706">
    <property type="component" value="Chromosome"/>
</dbReference>
<dbReference type="EMBL" id="CP045121">
    <property type="protein sequence ID" value="QIN79621.1"/>
    <property type="molecule type" value="Genomic_DNA"/>
</dbReference>